<dbReference type="Gene3D" id="3.40.50.360">
    <property type="match status" value="1"/>
</dbReference>
<keyword evidence="2 7" id="KW-0288">FMN</keyword>
<comment type="similarity">
    <text evidence="7">Belongs to the HemG family.</text>
</comment>
<dbReference type="InterPro" id="IPR052200">
    <property type="entry name" value="Protoporphyrinogen_IX_DH"/>
</dbReference>
<dbReference type="EC" id="1.3.5.3" evidence="7"/>
<keyword evidence="3 7" id="KW-0547">Nucleotide-binding</keyword>
<reference evidence="10" key="1">
    <citation type="journal article" date="2019" name="Int. J. Syst. Evol. Microbiol.">
        <title>The Global Catalogue of Microorganisms (GCM) 10K type strain sequencing project: providing services to taxonomists for standard genome sequencing and annotation.</title>
        <authorList>
            <consortium name="The Broad Institute Genomics Platform"/>
            <consortium name="The Broad Institute Genome Sequencing Center for Infectious Disease"/>
            <person name="Wu L."/>
            <person name="Ma J."/>
        </authorList>
    </citation>
    <scope>NUCLEOTIDE SEQUENCE [LARGE SCALE GENOMIC DNA]</scope>
    <source>
        <strain evidence="10">CGMCC 1.10992</strain>
    </source>
</reference>
<dbReference type="SUPFAM" id="SSF52218">
    <property type="entry name" value="Flavoproteins"/>
    <property type="match status" value="1"/>
</dbReference>
<evidence type="ECO:0000256" key="4">
    <source>
        <dbReference type="ARBA" id="ARBA00023002"/>
    </source>
</evidence>
<evidence type="ECO:0000256" key="7">
    <source>
        <dbReference type="HAMAP-Rule" id="MF_00853"/>
    </source>
</evidence>
<dbReference type="GO" id="GO:0016491">
    <property type="term" value="F:oxidoreductase activity"/>
    <property type="evidence" value="ECO:0007669"/>
    <property type="project" value="UniProtKB-KW"/>
</dbReference>
<feature type="domain" description="Flavodoxin" evidence="8">
    <location>
        <begin position="5"/>
        <end position="155"/>
    </location>
</feature>
<evidence type="ECO:0000256" key="3">
    <source>
        <dbReference type="ARBA" id="ARBA00022741"/>
    </source>
</evidence>
<keyword evidence="10" id="KW-1185">Reference proteome</keyword>
<keyword evidence="1 7" id="KW-0285">Flavoprotein</keyword>
<evidence type="ECO:0000256" key="1">
    <source>
        <dbReference type="ARBA" id="ARBA00022630"/>
    </source>
</evidence>
<dbReference type="HAMAP" id="MF_00853">
    <property type="entry name" value="HemG"/>
    <property type="match status" value="1"/>
</dbReference>
<comment type="subcellular location">
    <subcellularLocation>
        <location evidence="7">Cell membrane</location>
        <topology evidence="7">Peripheral membrane protein</topology>
    </subcellularLocation>
</comment>
<dbReference type="InterPro" id="IPR029039">
    <property type="entry name" value="Flavoprotein-like_sf"/>
</dbReference>
<evidence type="ECO:0000256" key="2">
    <source>
        <dbReference type="ARBA" id="ARBA00022643"/>
    </source>
</evidence>
<dbReference type="EMBL" id="JBHUHT010000011">
    <property type="protein sequence ID" value="MFD2096199.1"/>
    <property type="molecule type" value="Genomic_DNA"/>
</dbReference>
<dbReference type="PANTHER" id="PTHR38030:SF2">
    <property type="entry name" value="PROTOPORPHYRINOGEN IX DEHYDROGENASE [QUINONE]"/>
    <property type="match status" value="1"/>
</dbReference>
<sequence length="179" mass="20552">MARYLMIYHSREGQTFKIMSRFAEQLKATDHEVELLALPELAESFSLAGYDIAVIGASVRYGHFSPLLYQFIERHHHALDAMTSVFFGVNLTARKPEKNTPETNAYMKKFALKSPWVPDLQGVFAGACIYSKYTWYDKAVIRFIMKLTKGPTDTSKDYEFTDWERVDSFALKLAQLSSK</sequence>
<accession>A0ABW4XQ86</accession>
<name>A0ABW4XQ86_9GAMM</name>
<comment type="function">
    <text evidence="7">Catalyzes the 6-electron oxidation of protoporphyrinogen IX to form protoporphyrin IX; under anaerobic conditions uses menaquinone as an electron acceptor, under aerobic conditions uses ubiquinone as an electron acceptor.</text>
</comment>
<organism evidence="9 10">
    <name type="scientific">Corallincola platygyrae</name>
    <dbReference type="NCBI Taxonomy" id="1193278"/>
    <lineage>
        <taxon>Bacteria</taxon>
        <taxon>Pseudomonadati</taxon>
        <taxon>Pseudomonadota</taxon>
        <taxon>Gammaproteobacteria</taxon>
        <taxon>Alteromonadales</taxon>
        <taxon>Psychromonadaceae</taxon>
        <taxon>Corallincola</taxon>
    </lineage>
</organism>
<keyword evidence="5" id="KW-0472">Membrane</keyword>
<evidence type="ECO:0000313" key="9">
    <source>
        <dbReference type="EMBL" id="MFD2096199.1"/>
    </source>
</evidence>
<dbReference type="NCBIfam" id="NF008316">
    <property type="entry name" value="PRK11104.1"/>
    <property type="match status" value="1"/>
</dbReference>
<proteinExistence type="inferred from homology"/>
<comment type="pathway">
    <text evidence="7">Porphyrin-containing compound metabolism; protoporphyrin-IX biosynthesis; protoporphyrin-IX from protoporphyrinogen-IX: step 1/1.</text>
</comment>
<evidence type="ECO:0000259" key="8">
    <source>
        <dbReference type="Pfam" id="PF12724"/>
    </source>
</evidence>
<dbReference type="Proteomes" id="UP001597380">
    <property type="component" value="Unassembled WGS sequence"/>
</dbReference>
<protein>
    <recommendedName>
        <fullName evidence="7">Protoporphyrinogen IX dehydrogenase [quinone]</fullName>
        <ecNumber evidence="7">1.3.5.3</ecNumber>
    </recommendedName>
    <alternativeName>
        <fullName evidence="7">Protoporphyrinogen IX dehydrogenase [menaquinone]</fullName>
    </alternativeName>
    <alternativeName>
        <fullName evidence="7">Protoporphyrinogen IX dehydrogenase [ubiquinone]</fullName>
    </alternativeName>
    <alternativeName>
        <fullName evidence="7">Protoporphyrinogen oxidase</fullName>
        <shortName evidence="7">PPO</shortName>
    </alternativeName>
</protein>
<evidence type="ECO:0000313" key="10">
    <source>
        <dbReference type="Proteomes" id="UP001597380"/>
    </source>
</evidence>
<comment type="catalytic activity">
    <reaction evidence="7">
        <text>protoporphyrinogen IX + 3 a ubiquinone = protoporphyrin IX + 3 a ubiquinol</text>
        <dbReference type="Rhea" id="RHEA:63936"/>
        <dbReference type="Rhea" id="RHEA-COMP:9565"/>
        <dbReference type="Rhea" id="RHEA-COMP:9566"/>
        <dbReference type="ChEBI" id="CHEBI:16389"/>
        <dbReference type="ChEBI" id="CHEBI:17976"/>
        <dbReference type="ChEBI" id="CHEBI:57306"/>
        <dbReference type="ChEBI" id="CHEBI:57307"/>
    </reaction>
</comment>
<evidence type="ECO:0000256" key="6">
    <source>
        <dbReference type="ARBA" id="ARBA00023244"/>
    </source>
</evidence>
<gene>
    <name evidence="7 9" type="primary">hemG</name>
    <name evidence="9" type="ORF">ACFSJ3_09405</name>
</gene>
<keyword evidence="6 7" id="KW-0627">Porphyrin biosynthesis</keyword>
<dbReference type="InterPro" id="IPR026816">
    <property type="entry name" value="Flavodoxin_dom"/>
</dbReference>
<dbReference type="Pfam" id="PF12724">
    <property type="entry name" value="Flavodoxin_5"/>
    <property type="match status" value="1"/>
</dbReference>
<dbReference type="RefSeq" id="WP_345341301.1">
    <property type="nucleotide sequence ID" value="NZ_BAABLI010000017.1"/>
</dbReference>
<comment type="catalytic activity">
    <reaction evidence="7">
        <text>protoporphyrinogen IX + 3 a quinone = protoporphyrin IX + 3 a quinol</text>
        <dbReference type="Rhea" id="RHEA:65032"/>
        <dbReference type="ChEBI" id="CHEBI:24646"/>
        <dbReference type="ChEBI" id="CHEBI:57306"/>
        <dbReference type="ChEBI" id="CHEBI:57307"/>
        <dbReference type="ChEBI" id="CHEBI:132124"/>
        <dbReference type="EC" id="1.3.5.3"/>
    </reaction>
</comment>
<comment type="cofactor">
    <cofactor evidence="7">
        <name>FMN</name>
        <dbReference type="ChEBI" id="CHEBI:58210"/>
    </cofactor>
    <text evidence="7">Binds 1 FMN non-covalently per subunit.</text>
</comment>
<comment type="caution">
    <text evidence="9">The sequence shown here is derived from an EMBL/GenBank/DDBJ whole genome shotgun (WGS) entry which is preliminary data.</text>
</comment>
<dbReference type="PANTHER" id="PTHR38030">
    <property type="entry name" value="PROTOPORPHYRINOGEN IX DEHYDROGENASE [MENAQUINONE]"/>
    <property type="match status" value="1"/>
</dbReference>
<evidence type="ECO:0000256" key="5">
    <source>
        <dbReference type="ARBA" id="ARBA00023136"/>
    </source>
</evidence>
<dbReference type="InterPro" id="IPR044264">
    <property type="entry name" value="HemG"/>
</dbReference>
<keyword evidence="4 7" id="KW-0560">Oxidoreductase</keyword>
<comment type="catalytic activity">
    <reaction evidence="7">
        <text>protoporphyrinogen IX + 3 a menaquinone = protoporphyrin IX + 3 a menaquinol</text>
        <dbReference type="Rhea" id="RHEA:27409"/>
        <dbReference type="Rhea" id="RHEA-COMP:9537"/>
        <dbReference type="Rhea" id="RHEA-COMP:9539"/>
        <dbReference type="ChEBI" id="CHEBI:16374"/>
        <dbReference type="ChEBI" id="CHEBI:18151"/>
        <dbReference type="ChEBI" id="CHEBI:57306"/>
        <dbReference type="ChEBI" id="CHEBI:57307"/>
        <dbReference type="EC" id="1.3.5.3"/>
    </reaction>
</comment>
<keyword evidence="7" id="KW-1003">Cell membrane</keyword>